<dbReference type="PANTHER" id="PTHR14208:SF0">
    <property type="entry name" value="EIF5-MIMIC PROTEIN 2"/>
    <property type="match status" value="1"/>
</dbReference>
<dbReference type="Bgee" id="ENSMODG00000043325">
    <property type="expression patterns" value="Expressed in hindlimb bud"/>
</dbReference>
<keyword evidence="1" id="KW-0805">Transcription regulation</keyword>
<dbReference type="SMART" id="SM00515">
    <property type="entry name" value="eIF5C"/>
    <property type="match status" value="1"/>
</dbReference>
<dbReference type="Ensembl" id="ENSMODT00000063056.1">
    <property type="protein sequence ID" value="ENSMODP00000042671.1"/>
    <property type="gene ID" value="ENSMODG00000043325.1"/>
</dbReference>
<protein>
    <recommendedName>
        <fullName evidence="4">W2 domain-containing protein</fullName>
    </recommendedName>
</protein>
<keyword evidence="2" id="KW-0010">Activator</keyword>
<dbReference type="InterPro" id="IPR003307">
    <property type="entry name" value="W2_domain"/>
</dbReference>
<name>A0A5F8G5J2_MONDO</name>
<dbReference type="InterPro" id="IPR057397">
    <property type="entry name" value="HEAT_5MP1_2"/>
</dbReference>
<keyword evidence="6" id="KW-1185">Reference proteome</keyword>
<dbReference type="InParanoid" id="A0A5F8G5J2"/>
<dbReference type="Gene3D" id="1.25.40.180">
    <property type="match status" value="1"/>
</dbReference>
<feature type="domain" description="W2" evidence="4">
    <location>
        <begin position="14"/>
        <end position="215"/>
    </location>
</feature>
<dbReference type="OMA" id="QTIGACK"/>
<dbReference type="PANTHER" id="PTHR14208">
    <property type="entry name" value="BASIC LEUCINE ZIPPER AND W2 DOMAIN-CONTAINING PROTEIN"/>
    <property type="match status" value="1"/>
</dbReference>
<organism evidence="5 6">
    <name type="scientific">Monodelphis domestica</name>
    <name type="common">Gray short-tailed opossum</name>
    <dbReference type="NCBI Taxonomy" id="13616"/>
    <lineage>
        <taxon>Eukaryota</taxon>
        <taxon>Metazoa</taxon>
        <taxon>Chordata</taxon>
        <taxon>Craniata</taxon>
        <taxon>Vertebrata</taxon>
        <taxon>Euteleostomi</taxon>
        <taxon>Mammalia</taxon>
        <taxon>Metatheria</taxon>
        <taxon>Didelphimorphia</taxon>
        <taxon>Didelphidae</taxon>
        <taxon>Monodelphis</taxon>
    </lineage>
</organism>
<evidence type="ECO:0000256" key="3">
    <source>
        <dbReference type="ARBA" id="ARBA00023163"/>
    </source>
</evidence>
<reference evidence="5 6" key="1">
    <citation type="journal article" date="2007" name="Nature">
        <title>Genome of the marsupial Monodelphis domestica reveals innovation in non-coding sequences.</title>
        <authorList>
            <person name="Mikkelsen T.S."/>
            <person name="Wakefield M.J."/>
            <person name="Aken B."/>
            <person name="Amemiya C.T."/>
            <person name="Chang J.L."/>
            <person name="Duke S."/>
            <person name="Garber M."/>
            <person name="Gentles A.J."/>
            <person name="Goodstadt L."/>
            <person name="Heger A."/>
            <person name="Jurka J."/>
            <person name="Kamal M."/>
            <person name="Mauceli E."/>
            <person name="Searle S.M."/>
            <person name="Sharpe T."/>
            <person name="Baker M.L."/>
            <person name="Batzer M.A."/>
            <person name="Benos P.V."/>
            <person name="Belov K."/>
            <person name="Clamp M."/>
            <person name="Cook A."/>
            <person name="Cuff J."/>
            <person name="Das R."/>
            <person name="Davidow L."/>
            <person name="Deakin J.E."/>
            <person name="Fazzari M.J."/>
            <person name="Glass J.L."/>
            <person name="Grabherr M."/>
            <person name="Greally J.M."/>
            <person name="Gu W."/>
            <person name="Hore T.A."/>
            <person name="Huttley G.A."/>
            <person name="Kleber M."/>
            <person name="Jirtle R.L."/>
            <person name="Koina E."/>
            <person name="Lee J.T."/>
            <person name="Mahony S."/>
            <person name="Marra M.A."/>
            <person name="Miller R.D."/>
            <person name="Nicholls R.D."/>
            <person name="Oda M."/>
            <person name="Papenfuss A.T."/>
            <person name="Parra Z.E."/>
            <person name="Pollock D.D."/>
            <person name="Ray D.A."/>
            <person name="Schein J.E."/>
            <person name="Speed T.P."/>
            <person name="Thompson K."/>
            <person name="VandeBerg J.L."/>
            <person name="Wade C.M."/>
            <person name="Walker J.A."/>
            <person name="Waters P.D."/>
            <person name="Webber C."/>
            <person name="Weidman J.R."/>
            <person name="Xie X."/>
            <person name="Zody M.C."/>
            <person name="Baldwin J."/>
            <person name="Abdouelleil A."/>
            <person name="Abdulkadir J."/>
            <person name="Abebe A."/>
            <person name="Abera B."/>
            <person name="Abreu J."/>
            <person name="Acer S.C."/>
            <person name="Aftuck L."/>
            <person name="Alexander A."/>
            <person name="An P."/>
            <person name="Anderson E."/>
            <person name="Anderson S."/>
            <person name="Arachi H."/>
            <person name="Azer M."/>
            <person name="Bachantsang P."/>
            <person name="Barry A."/>
            <person name="Bayul T."/>
            <person name="Berlin A."/>
            <person name="Bessette D."/>
            <person name="Bloom T."/>
            <person name="Bloom T."/>
            <person name="Boguslavskiy L."/>
            <person name="Bonnet C."/>
            <person name="Boukhgalter B."/>
            <person name="Bourzgui I."/>
            <person name="Brown A."/>
            <person name="Cahill P."/>
            <person name="Channer S."/>
            <person name="Cheshatsang Y."/>
            <person name="Chuda L."/>
            <person name="Citroen M."/>
            <person name="Collymore A."/>
            <person name="Cooke P."/>
            <person name="Costello M."/>
            <person name="D'Aco K."/>
            <person name="Daza R."/>
            <person name="De Haan G."/>
            <person name="DeGray S."/>
            <person name="DeMaso C."/>
            <person name="Dhargay N."/>
            <person name="Dooley K."/>
            <person name="Dooley E."/>
            <person name="Doricent M."/>
            <person name="Dorje P."/>
            <person name="Dorjee K."/>
            <person name="Dupes A."/>
            <person name="Elong R."/>
            <person name="Falk J."/>
            <person name="Farina A."/>
            <person name="Faro S."/>
            <person name="Ferguson D."/>
            <person name="Fisher S."/>
            <person name="Foley C.D."/>
            <person name="Franke A."/>
            <person name="Friedrich D."/>
            <person name="Gadbois L."/>
            <person name="Gearin G."/>
            <person name="Gearin C.R."/>
            <person name="Giannoukos G."/>
            <person name="Goode T."/>
            <person name="Graham J."/>
            <person name="Grandbois E."/>
            <person name="Grewal S."/>
            <person name="Gyaltsen K."/>
            <person name="Hafez N."/>
            <person name="Hagos B."/>
            <person name="Hall J."/>
            <person name="Henson C."/>
            <person name="Hollinger A."/>
            <person name="Honan T."/>
            <person name="Huard M.D."/>
            <person name="Hughes L."/>
            <person name="Hurhula B."/>
            <person name="Husby M.E."/>
            <person name="Kamat A."/>
            <person name="Kanga B."/>
            <person name="Kashin S."/>
            <person name="Khazanovich D."/>
            <person name="Kisner P."/>
            <person name="Lance K."/>
            <person name="Lara M."/>
            <person name="Lee W."/>
            <person name="Lennon N."/>
            <person name="Letendre F."/>
            <person name="LeVine R."/>
            <person name="Lipovsky A."/>
            <person name="Liu X."/>
            <person name="Liu J."/>
            <person name="Liu S."/>
            <person name="Lokyitsang T."/>
            <person name="Lokyitsang Y."/>
            <person name="Lubonja R."/>
            <person name="Lui A."/>
            <person name="MacDonald P."/>
            <person name="Magnisalis V."/>
            <person name="Maru K."/>
            <person name="Matthews C."/>
            <person name="McCusker W."/>
            <person name="McDonough S."/>
            <person name="Mehta T."/>
            <person name="Meldrim J."/>
            <person name="Meneus L."/>
            <person name="Mihai O."/>
            <person name="Mihalev A."/>
            <person name="Mihova T."/>
            <person name="Mittelman R."/>
            <person name="Mlenga V."/>
            <person name="Montmayeur A."/>
            <person name="Mulrain L."/>
            <person name="Navidi A."/>
            <person name="Naylor J."/>
            <person name="Negash T."/>
            <person name="Nguyen T."/>
            <person name="Nguyen N."/>
            <person name="Nicol R."/>
            <person name="Norbu C."/>
            <person name="Norbu N."/>
            <person name="Novod N."/>
            <person name="O'Neill B."/>
            <person name="Osman S."/>
            <person name="Markiewicz E."/>
            <person name="Oyono O.L."/>
            <person name="Patti C."/>
            <person name="Phunkhang P."/>
            <person name="Pierre F."/>
            <person name="Priest M."/>
            <person name="Raghuraman S."/>
            <person name="Rege F."/>
            <person name="Reyes R."/>
            <person name="Rise C."/>
            <person name="Rogov P."/>
            <person name="Ross K."/>
            <person name="Ryan E."/>
            <person name="Settipalli S."/>
            <person name="Shea T."/>
            <person name="Sherpa N."/>
            <person name="Shi L."/>
            <person name="Shih D."/>
            <person name="Sparrow T."/>
            <person name="Spaulding J."/>
            <person name="Stalker J."/>
            <person name="Stange-Thomann N."/>
            <person name="Stavropoulos S."/>
            <person name="Stone C."/>
            <person name="Strader C."/>
            <person name="Tesfaye S."/>
            <person name="Thomson T."/>
            <person name="Thoulutsang Y."/>
            <person name="Thoulutsang D."/>
            <person name="Topham K."/>
            <person name="Topping I."/>
            <person name="Tsamla T."/>
            <person name="Vassiliev H."/>
            <person name="Vo A."/>
            <person name="Wangchuk T."/>
            <person name="Wangdi T."/>
            <person name="Weiand M."/>
            <person name="Wilkinson J."/>
            <person name="Wilson A."/>
            <person name="Yadav S."/>
            <person name="Young G."/>
            <person name="Yu Q."/>
            <person name="Zembek L."/>
            <person name="Zhong D."/>
            <person name="Zimmer A."/>
            <person name="Zwirko Z."/>
            <person name="Jaffe D.B."/>
            <person name="Alvarez P."/>
            <person name="Brockman W."/>
            <person name="Butler J."/>
            <person name="Chin C."/>
            <person name="Gnerre S."/>
            <person name="MacCallum I."/>
            <person name="Graves J.A."/>
            <person name="Ponting C.P."/>
            <person name="Breen M."/>
            <person name="Samollow P.B."/>
            <person name="Lander E.S."/>
            <person name="Lindblad-Toh K."/>
        </authorList>
    </citation>
    <scope>NUCLEOTIDE SEQUENCE [LARGE SCALE GENOMIC DNA]</scope>
</reference>
<dbReference type="Pfam" id="PF02020">
    <property type="entry name" value="W2"/>
    <property type="match status" value="1"/>
</dbReference>
<dbReference type="GO" id="GO:0005737">
    <property type="term" value="C:cytoplasm"/>
    <property type="evidence" value="ECO:0000318"/>
    <property type="project" value="GO_Central"/>
</dbReference>
<dbReference type="GeneTree" id="ENSGT00390000012561"/>
<reference evidence="5" key="3">
    <citation type="submission" date="2025-09" db="UniProtKB">
        <authorList>
            <consortium name="Ensembl"/>
        </authorList>
    </citation>
    <scope>IDENTIFICATION</scope>
</reference>
<dbReference type="Proteomes" id="UP000002280">
    <property type="component" value="Chromosome 2"/>
</dbReference>
<evidence type="ECO:0000256" key="2">
    <source>
        <dbReference type="ARBA" id="ARBA00023159"/>
    </source>
</evidence>
<evidence type="ECO:0000256" key="1">
    <source>
        <dbReference type="ARBA" id="ARBA00023015"/>
    </source>
</evidence>
<dbReference type="SUPFAM" id="SSF48371">
    <property type="entry name" value="ARM repeat"/>
    <property type="match status" value="1"/>
</dbReference>
<reference evidence="5" key="2">
    <citation type="submission" date="2025-08" db="UniProtKB">
        <authorList>
            <consortium name="Ensembl"/>
        </authorList>
    </citation>
    <scope>IDENTIFICATION</scope>
</reference>
<evidence type="ECO:0000313" key="6">
    <source>
        <dbReference type="Proteomes" id="UP000002280"/>
    </source>
</evidence>
<dbReference type="Pfam" id="PF25504">
    <property type="entry name" value="HEAT_5MP1_2"/>
    <property type="match status" value="1"/>
</dbReference>
<dbReference type="PROSITE" id="PS51363">
    <property type="entry name" value="W2"/>
    <property type="match status" value="1"/>
</dbReference>
<dbReference type="InterPro" id="IPR016024">
    <property type="entry name" value="ARM-type_fold"/>
</dbReference>
<evidence type="ECO:0000259" key="4">
    <source>
        <dbReference type="PROSITE" id="PS51363"/>
    </source>
</evidence>
<sequence length="220" mass="25278">MKTFAQVFNKLIRQYLEKGFQDEVKKQLLFLKGFSDSERNKLAILPQVPLANGTLNASILNSLYNENLVKEGISMVFAVKLFKSWINEKYINAVAASLQKVSMDNRLMELFSANKQSIEHFTKHFTETQTIGACKELQKELQQQMEEMKKYNILEQTTIGIKIVVLFYKANVLSEGPILKWYKDAYVAKGESVFLEQMKKIVEWLKNAEEESSSEAEGSN</sequence>
<dbReference type="AlphaFoldDB" id="A0A5F8G5J2"/>
<dbReference type="InterPro" id="IPR051245">
    <property type="entry name" value="eIF5-mimic_regulator"/>
</dbReference>
<accession>A0A5F8G5J2</accession>
<evidence type="ECO:0000313" key="5">
    <source>
        <dbReference type="Ensembl" id="ENSMODP00000042671.1"/>
    </source>
</evidence>
<keyword evidence="3" id="KW-0804">Transcription</keyword>
<proteinExistence type="predicted"/>